<evidence type="ECO:0000313" key="3">
    <source>
        <dbReference type="Proteomes" id="UP000701801"/>
    </source>
</evidence>
<feature type="transmembrane region" description="Helical" evidence="1">
    <location>
        <begin position="40"/>
        <end position="62"/>
    </location>
</feature>
<keyword evidence="3" id="KW-1185">Reference proteome</keyword>
<sequence>MSLHDPNTGWMFHNGPGKSKEEIAQNNFTRKSYTRFMRGYCFVVVGLGVTMATHTAITSYLAQPQDAKRNKE</sequence>
<dbReference type="OrthoDB" id="10289570at2759"/>
<proteinExistence type="predicted"/>
<dbReference type="AlphaFoldDB" id="A0A9N9LS85"/>
<comment type="caution">
    <text evidence="2">The sequence shown here is derived from an EMBL/GenBank/DDBJ whole genome shotgun (WGS) entry which is preliminary data.</text>
</comment>
<dbReference type="EMBL" id="CAJVRM010000220">
    <property type="protein sequence ID" value="CAG8977484.1"/>
    <property type="molecule type" value="Genomic_DNA"/>
</dbReference>
<evidence type="ECO:0000256" key="1">
    <source>
        <dbReference type="SAM" id="Phobius"/>
    </source>
</evidence>
<accession>A0A9N9LS85</accession>
<name>A0A9N9LS85_9HELO</name>
<keyword evidence="1" id="KW-0472">Membrane</keyword>
<reference evidence="2" key="1">
    <citation type="submission" date="2021-07" db="EMBL/GenBank/DDBJ databases">
        <authorList>
            <person name="Durling M."/>
        </authorList>
    </citation>
    <scope>NUCLEOTIDE SEQUENCE</scope>
</reference>
<gene>
    <name evidence="2" type="ORF">HYALB_00013039</name>
</gene>
<organism evidence="2 3">
    <name type="scientific">Hymenoscyphus albidus</name>
    <dbReference type="NCBI Taxonomy" id="595503"/>
    <lineage>
        <taxon>Eukaryota</taxon>
        <taxon>Fungi</taxon>
        <taxon>Dikarya</taxon>
        <taxon>Ascomycota</taxon>
        <taxon>Pezizomycotina</taxon>
        <taxon>Leotiomycetes</taxon>
        <taxon>Helotiales</taxon>
        <taxon>Helotiaceae</taxon>
        <taxon>Hymenoscyphus</taxon>
    </lineage>
</organism>
<protein>
    <submittedName>
        <fullName evidence="2">Uncharacterized protein</fullName>
    </submittedName>
</protein>
<keyword evidence="1" id="KW-1133">Transmembrane helix</keyword>
<dbReference type="Proteomes" id="UP000701801">
    <property type="component" value="Unassembled WGS sequence"/>
</dbReference>
<keyword evidence="1" id="KW-0812">Transmembrane</keyword>
<evidence type="ECO:0000313" key="2">
    <source>
        <dbReference type="EMBL" id="CAG8977484.1"/>
    </source>
</evidence>